<proteinExistence type="predicted"/>
<dbReference type="Proteomes" id="UP000503505">
    <property type="component" value="Chromosome"/>
</dbReference>
<accession>A0AAE7BXQ4</accession>
<protein>
    <submittedName>
        <fullName evidence="2">Uncharacterized protein</fullName>
    </submittedName>
</protein>
<reference evidence="2 3" key="1">
    <citation type="submission" date="2019-09" db="EMBL/GenBank/DDBJ databases">
        <title>Non-baumannii Acinetobacter spp. carrying blaNDM-1 isolated in China.</title>
        <authorList>
            <person name="Cui C."/>
            <person name="Chen C."/>
            <person name="Sun J."/>
            <person name="Liu Y."/>
        </authorList>
    </citation>
    <scope>NUCLEOTIDE SEQUENCE [LARGE SCALE GENOMIC DNA]</scope>
    <source>
        <strain evidence="2 3">HZE23-1</strain>
    </source>
</reference>
<sequence>MVNPDENKELEEALNEEFPEEELDPQEKQDREIQRGQLGVDKDPQIKRDQIRQRHEDEEDENP</sequence>
<name>A0AAE7BXQ4_9GAMM</name>
<evidence type="ECO:0000313" key="3">
    <source>
        <dbReference type="Proteomes" id="UP000503505"/>
    </source>
</evidence>
<feature type="region of interest" description="Disordered" evidence="1">
    <location>
        <begin position="1"/>
        <end position="63"/>
    </location>
</feature>
<organism evidence="2 3">
    <name type="scientific">Acinetobacter schindleri</name>
    <dbReference type="NCBI Taxonomy" id="108981"/>
    <lineage>
        <taxon>Bacteria</taxon>
        <taxon>Pseudomonadati</taxon>
        <taxon>Pseudomonadota</taxon>
        <taxon>Gammaproteobacteria</taxon>
        <taxon>Moraxellales</taxon>
        <taxon>Moraxellaceae</taxon>
        <taxon>Acinetobacter</taxon>
    </lineage>
</organism>
<evidence type="ECO:0000313" key="2">
    <source>
        <dbReference type="EMBL" id="QIC67599.1"/>
    </source>
</evidence>
<dbReference type="RefSeq" id="WP_163171547.1">
    <property type="nucleotide sequence ID" value="NZ_CP044463.1"/>
</dbReference>
<dbReference type="AlphaFoldDB" id="A0AAE7BXQ4"/>
<evidence type="ECO:0000256" key="1">
    <source>
        <dbReference type="SAM" id="MobiDB-lite"/>
    </source>
</evidence>
<feature type="compositionally biased region" description="Acidic residues" evidence="1">
    <location>
        <begin position="12"/>
        <end position="24"/>
    </location>
</feature>
<feature type="compositionally biased region" description="Basic and acidic residues" evidence="1">
    <location>
        <begin position="25"/>
        <end position="56"/>
    </location>
</feature>
<dbReference type="EMBL" id="CP044463">
    <property type="protein sequence ID" value="QIC67599.1"/>
    <property type="molecule type" value="Genomic_DNA"/>
</dbReference>
<feature type="compositionally biased region" description="Basic and acidic residues" evidence="1">
    <location>
        <begin position="1"/>
        <end position="11"/>
    </location>
</feature>
<gene>
    <name evidence="2" type="ORF">FSC10_09550</name>
</gene>